<comment type="caution">
    <text evidence="2">The sequence shown here is derived from an EMBL/GenBank/DDBJ whole genome shotgun (WGS) entry which is preliminary data.</text>
</comment>
<evidence type="ECO:0000313" key="3">
    <source>
        <dbReference type="Proteomes" id="UP001410795"/>
    </source>
</evidence>
<name>A0ABP7BJE8_9MICO</name>
<keyword evidence="1" id="KW-0812">Transmembrane</keyword>
<evidence type="ECO:0000313" key="2">
    <source>
        <dbReference type="EMBL" id="GAA3662483.1"/>
    </source>
</evidence>
<dbReference type="EMBL" id="BAAAYV010000012">
    <property type="protein sequence ID" value="GAA3662483.1"/>
    <property type="molecule type" value="Genomic_DNA"/>
</dbReference>
<keyword evidence="3" id="KW-1185">Reference proteome</keyword>
<protein>
    <submittedName>
        <fullName evidence="2">Uncharacterized protein</fullName>
    </submittedName>
</protein>
<dbReference type="Proteomes" id="UP001410795">
    <property type="component" value="Unassembled WGS sequence"/>
</dbReference>
<keyword evidence="1" id="KW-1133">Transmembrane helix</keyword>
<keyword evidence="1" id="KW-0472">Membrane</keyword>
<sequence>MSSPTGEPPRLPPYAAASAYAPPPYPGGIPAAAAPHGSRIPATIAIGFAAAIVLLLLADFGVYAGLLAGGDIAGLSSVSAVFSLIGAALGLGAIGFGIAGIASRNGVVLAGVAVGVGGTQIVGLVRWIVQAALTGL</sequence>
<feature type="transmembrane region" description="Helical" evidence="1">
    <location>
        <begin position="44"/>
        <end position="68"/>
    </location>
</feature>
<organism evidence="2 3">
    <name type="scientific">Microbacterium marinilacus</name>
    <dbReference type="NCBI Taxonomy" id="415209"/>
    <lineage>
        <taxon>Bacteria</taxon>
        <taxon>Bacillati</taxon>
        <taxon>Actinomycetota</taxon>
        <taxon>Actinomycetes</taxon>
        <taxon>Micrococcales</taxon>
        <taxon>Microbacteriaceae</taxon>
        <taxon>Microbacterium</taxon>
    </lineage>
</organism>
<accession>A0ABP7BJE8</accession>
<dbReference type="RefSeq" id="WP_221859312.1">
    <property type="nucleotide sequence ID" value="NZ_BAAAYV010000012.1"/>
</dbReference>
<gene>
    <name evidence="2" type="ORF">GCM10022202_25050</name>
</gene>
<reference evidence="3" key="1">
    <citation type="journal article" date="2019" name="Int. J. Syst. Evol. Microbiol.">
        <title>The Global Catalogue of Microorganisms (GCM) 10K type strain sequencing project: providing services to taxonomists for standard genome sequencing and annotation.</title>
        <authorList>
            <consortium name="The Broad Institute Genomics Platform"/>
            <consortium name="The Broad Institute Genome Sequencing Center for Infectious Disease"/>
            <person name="Wu L."/>
            <person name="Ma J."/>
        </authorList>
    </citation>
    <scope>NUCLEOTIDE SEQUENCE [LARGE SCALE GENOMIC DNA]</scope>
    <source>
        <strain evidence="3">JCM 16546</strain>
    </source>
</reference>
<feature type="transmembrane region" description="Helical" evidence="1">
    <location>
        <begin position="80"/>
        <end position="102"/>
    </location>
</feature>
<evidence type="ECO:0000256" key="1">
    <source>
        <dbReference type="SAM" id="Phobius"/>
    </source>
</evidence>
<proteinExistence type="predicted"/>
<feature type="transmembrane region" description="Helical" evidence="1">
    <location>
        <begin position="108"/>
        <end position="129"/>
    </location>
</feature>